<evidence type="ECO:0000313" key="2">
    <source>
        <dbReference type="EMBL" id="OEU18793.1"/>
    </source>
</evidence>
<gene>
    <name evidence="2" type="ORF">FRACYDRAFT_237074</name>
</gene>
<organism evidence="2 3">
    <name type="scientific">Fragilariopsis cylindrus CCMP1102</name>
    <dbReference type="NCBI Taxonomy" id="635003"/>
    <lineage>
        <taxon>Eukaryota</taxon>
        <taxon>Sar</taxon>
        <taxon>Stramenopiles</taxon>
        <taxon>Ochrophyta</taxon>
        <taxon>Bacillariophyta</taxon>
        <taxon>Bacillariophyceae</taxon>
        <taxon>Bacillariophycidae</taxon>
        <taxon>Bacillariales</taxon>
        <taxon>Bacillariaceae</taxon>
        <taxon>Fragilariopsis</taxon>
    </lineage>
</organism>
<dbReference type="Proteomes" id="UP000095751">
    <property type="component" value="Unassembled WGS sequence"/>
</dbReference>
<keyword evidence="3" id="KW-1185">Reference proteome</keyword>
<dbReference type="OrthoDB" id="46766at2759"/>
<accession>A0A1E7FLV8</accession>
<protein>
    <submittedName>
        <fullName evidence="2">Uncharacterized protein</fullName>
    </submittedName>
</protein>
<dbReference type="EMBL" id="KV784356">
    <property type="protein sequence ID" value="OEU18793.1"/>
    <property type="molecule type" value="Genomic_DNA"/>
</dbReference>
<name>A0A1E7FLV8_9STRA</name>
<evidence type="ECO:0000313" key="3">
    <source>
        <dbReference type="Proteomes" id="UP000095751"/>
    </source>
</evidence>
<keyword evidence="1" id="KW-0175">Coiled coil</keyword>
<reference evidence="2 3" key="1">
    <citation type="submission" date="2016-09" db="EMBL/GenBank/DDBJ databases">
        <title>Extensive genetic diversity and differential bi-allelic expression allows diatom success in the polar Southern Ocean.</title>
        <authorList>
            <consortium name="DOE Joint Genome Institute"/>
            <person name="Mock T."/>
            <person name="Otillar R.P."/>
            <person name="Strauss J."/>
            <person name="Dupont C."/>
            <person name="Frickenhaus S."/>
            <person name="Maumus F."/>
            <person name="Mcmullan M."/>
            <person name="Sanges R."/>
            <person name="Schmutz J."/>
            <person name="Toseland A."/>
            <person name="Valas R."/>
            <person name="Veluchamy A."/>
            <person name="Ward B.J."/>
            <person name="Allen A."/>
            <person name="Barry K."/>
            <person name="Falciatore A."/>
            <person name="Ferrante M."/>
            <person name="Fortunato A.E."/>
            <person name="Gloeckner G."/>
            <person name="Gruber A."/>
            <person name="Hipkin R."/>
            <person name="Janech M."/>
            <person name="Kroth P."/>
            <person name="Leese F."/>
            <person name="Lindquist E."/>
            <person name="Lyon B.R."/>
            <person name="Martin J."/>
            <person name="Mayer C."/>
            <person name="Parker M."/>
            <person name="Quesneville H."/>
            <person name="Raymond J."/>
            <person name="Uhlig C."/>
            <person name="Valentin K.U."/>
            <person name="Worden A.Z."/>
            <person name="Armbrust E.V."/>
            <person name="Bowler C."/>
            <person name="Green B."/>
            <person name="Moulton V."/>
            <person name="Van Oosterhout C."/>
            <person name="Grigoriev I."/>
        </authorList>
    </citation>
    <scope>NUCLEOTIDE SEQUENCE [LARGE SCALE GENOMIC DNA]</scope>
    <source>
        <strain evidence="2 3">CCMP1102</strain>
    </source>
</reference>
<dbReference type="KEGG" id="fcy:FRACYDRAFT_237074"/>
<evidence type="ECO:0000256" key="1">
    <source>
        <dbReference type="SAM" id="Coils"/>
    </source>
</evidence>
<feature type="coiled-coil region" evidence="1">
    <location>
        <begin position="50"/>
        <end position="141"/>
    </location>
</feature>
<proteinExistence type="predicted"/>
<dbReference type="AlphaFoldDB" id="A0A1E7FLV8"/>
<dbReference type="InParanoid" id="A0A1E7FLV8"/>
<sequence length="171" mass="20016">MLEKKLANEIRVGRLKKGQMKKRYDQIRSEMTDLWNSSKRQARQEENRLRKKYNLKLDTVKAQVAKLEKDLAQEKDRLVVTKTEMESKHMKDLEVRDASIVKLEGSVANLRKLLVDKDQIIEEKNEQIKKYETSFRQLARLGIKVTGNKVKKVAGPLKRFIQNPPPSDDKE</sequence>